<evidence type="ECO:0000313" key="1">
    <source>
        <dbReference type="EMBL" id="OJJ50102.1"/>
    </source>
</evidence>
<dbReference type="RefSeq" id="XP_022584612.1">
    <property type="nucleotide sequence ID" value="XM_022720999.1"/>
</dbReference>
<dbReference type="Proteomes" id="UP000184188">
    <property type="component" value="Unassembled WGS sequence"/>
</dbReference>
<gene>
    <name evidence="1" type="ORF">ASPZODRAFT_1104451</name>
</gene>
<dbReference type="GeneID" id="34607464"/>
<keyword evidence="2" id="KW-1185">Reference proteome</keyword>
<dbReference type="VEuPathDB" id="FungiDB:ASPZODRAFT_1104451"/>
<evidence type="ECO:0000313" key="2">
    <source>
        <dbReference type="Proteomes" id="UP000184188"/>
    </source>
</evidence>
<dbReference type="AlphaFoldDB" id="A0A1L9SSB3"/>
<proteinExistence type="predicted"/>
<reference evidence="2" key="1">
    <citation type="journal article" date="2017" name="Genome Biol.">
        <title>Comparative genomics reveals high biological diversity and specific adaptations in the industrially and medically important fungal genus Aspergillus.</title>
        <authorList>
            <person name="de Vries R.P."/>
            <person name="Riley R."/>
            <person name="Wiebenga A."/>
            <person name="Aguilar-Osorio G."/>
            <person name="Amillis S."/>
            <person name="Uchima C.A."/>
            <person name="Anderluh G."/>
            <person name="Asadollahi M."/>
            <person name="Askin M."/>
            <person name="Barry K."/>
            <person name="Battaglia E."/>
            <person name="Bayram O."/>
            <person name="Benocci T."/>
            <person name="Braus-Stromeyer S.A."/>
            <person name="Caldana C."/>
            <person name="Canovas D."/>
            <person name="Cerqueira G.C."/>
            <person name="Chen F."/>
            <person name="Chen W."/>
            <person name="Choi C."/>
            <person name="Clum A."/>
            <person name="Dos Santos R.A."/>
            <person name="Damasio A.R."/>
            <person name="Diallinas G."/>
            <person name="Emri T."/>
            <person name="Fekete E."/>
            <person name="Flipphi M."/>
            <person name="Freyberg S."/>
            <person name="Gallo A."/>
            <person name="Gournas C."/>
            <person name="Habgood R."/>
            <person name="Hainaut M."/>
            <person name="Harispe M.L."/>
            <person name="Henrissat B."/>
            <person name="Hilden K.S."/>
            <person name="Hope R."/>
            <person name="Hossain A."/>
            <person name="Karabika E."/>
            <person name="Karaffa L."/>
            <person name="Karanyi Z."/>
            <person name="Krasevec N."/>
            <person name="Kuo A."/>
            <person name="Kusch H."/>
            <person name="LaButti K."/>
            <person name="Lagendijk E.L."/>
            <person name="Lapidus A."/>
            <person name="Levasseur A."/>
            <person name="Lindquist E."/>
            <person name="Lipzen A."/>
            <person name="Logrieco A.F."/>
            <person name="MacCabe A."/>
            <person name="Maekelae M.R."/>
            <person name="Malavazi I."/>
            <person name="Melin P."/>
            <person name="Meyer V."/>
            <person name="Mielnichuk N."/>
            <person name="Miskei M."/>
            <person name="Molnar A.P."/>
            <person name="Mule G."/>
            <person name="Ngan C.Y."/>
            <person name="Orejas M."/>
            <person name="Orosz E."/>
            <person name="Ouedraogo J.P."/>
            <person name="Overkamp K.M."/>
            <person name="Park H.-S."/>
            <person name="Perrone G."/>
            <person name="Piumi F."/>
            <person name="Punt P.J."/>
            <person name="Ram A.F."/>
            <person name="Ramon A."/>
            <person name="Rauscher S."/>
            <person name="Record E."/>
            <person name="Riano-Pachon D.M."/>
            <person name="Robert V."/>
            <person name="Roehrig J."/>
            <person name="Ruller R."/>
            <person name="Salamov A."/>
            <person name="Salih N.S."/>
            <person name="Samson R.A."/>
            <person name="Sandor E."/>
            <person name="Sanguinetti M."/>
            <person name="Schuetze T."/>
            <person name="Sepcic K."/>
            <person name="Shelest E."/>
            <person name="Sherlock G."/>
            <person name="Sophianopoulou V."/>
            <person name="Squina F.M."/>
            <person name="Sun H."/>
            <person name="Susca A."/>
            <person name="Todd R.B."/>
            <person name="Tsang A."/>
            <person name="Unkles S.E."/>
            <person name="van de Wiele N."/>
            <person name="van Rossen-Uffink D."/>
            <person name="Oliveira J.V."/>
            <person name="Vesth T.C."/>
            <person name="Visser J."/>
            <person name="Yu J.-H."/>
            <person name="Zhou M."/>
            <person name="Andersen M.R."/>
            <person name="Archer D.B."/>
            <person name="Baker S.E."/>
            <person name="Benoit I."/>
            <person name="Brakhage A.A."/>
            <person name="Braus G.H."/>
            <person name="Fischer R."/>
            <person name="Frisvad J.C."/>
            <person name="Goldman G.H."/>
            <person name="Houbraken J."/>
            <person name="Oakley B."/>
            <person name="Pocsi I."/>
            <person name="Scazzocchio C."/>
            <person name="Seiboth B."/>
            <person name="vanKuyk P.A."/>
            <person name="Wortman J."/>
            <person name="Dyer P.S."/>
            <person name="Grigoriev I.V."/>
        </authorList>
    </citation>
    <scope>NUCLEOTIDE SEQUENCE [LARGE SCALE GENOMIC DNA]</scope>
    <source>
        <strain evidence="2">CBS 506.65</strain>
    </source>
</reference>
<dbReference type="EMBL" id="KV878337">
    <property type="protein sequence ID" value="OJJ50102.1"/>
    <property type="molecule type" value="Genomic_DNA"/>
</dbReference>
<name>A0A1L9SSB3_9EURO</name>
<dbReference type="OrthoDB" id="1577640at2759"/>
<organism evidence="1 2">
    <name type="scientific">Penicilliopsis zonata CBS 506.65</name>
    <dbReference type="NCBI Taxonomy" id="1073090"/>
    <lineage>
        <taxon>Eukaryota</taxon>
        <taxon>Fungi</taxon>
        <taxon>Dikarya</taxon>
        <taxon>Ascomycota</taxon>
        <taxon>Pezizomycotina</taxon>
        <taxon>Eurotiomycetes</taxon>
        <taxon>Eurotiomycetidae</taxon>
        <taxon>Eurotiales</taxon>
        <taxon>Aspergillaceae</taxon>
        <taxon>Penicilliopsis</taxon>
    </lineage>
</organism>
<protein>
    <submittedName>
        <fullName evidence="1">Uncharacterized protein</fullName>
    </submittedName>
</protein>
<accession>A0A1L9SSB3</accession>
<sequence length="156" mass="18678">MFSLLYEWDQAYWHDPRAFIRSLTFNALDLTHTCFSNTKKGCVITRNQHPDDEYYINEDCDQQSSLDGFEKLLAELEQKFDELRLPLQEFVTGHWYRRVKDYLLTPQNRDEQHIRDARDIGVVLEFHGLFVPDWIENWIAPKVEEVNDSKDENHTI</sequence>